<dbReference type="Proteomes" id="UP000225062">
    <property type="component" value="Unassembled WGS sequence"/>
</dbReference>
<dbReference type="EMBL" id="NUUI01000031">
    <property type="protein sequence ID" value="PHG19453.1"/>
    <property type="molecule type" value="Genomic_DNA"/>
</dbReference>
<dbReference type="AlphaFoldDB" id="A0ABD6TKD7"/>
<evidence type="ECO:0000313" key="2">
    <source>
        <dbReference type="Proteomes" id="UP000225062"/>
    </source>
</evidence>
<evidence type="ECO:0000313" key="1">
    <source>
        <dbReference type="EMBL" id="PHG19453.1"/>
    </source>
</evidence>
<gene>
    <name evidence="1" type="ORF">COI74_17970</name>
</gene>
<proteinExistence type="predicted"/>
<organism evidence="1 2">
    <name type="scientific">Bacillus wiedmannii</name>
    <dbReference type="NCBI Taxonomy" id="1890302"/>
    <lineage>
        <taxon>Bacteria</taxon>
        <taxon>Bacillati</taxon>
        <taxon>Bacillota</taxon>
        <taxon>Bacilli</taxon>
        <taxon>Bacillales</taxon>
        <taxon>Bacillaceae</taxon>
        <taxon>Bacillus</taxon>
        <taxon>Bacillus cereus group</taxon>
    </lineage>
</organism>
<reference evidence="1 2" key="1">
    <citation type="submission" date="2017-09" db="EMBL/GenBank/DDBJ databases">
        <title>Large-scale bioinformatics analysis of Bacillus genomes uncovers conserved roles of natural products in bacterial physiology.</title>
        <authorList>
            <consortium name="Agbiome Team Llc"/>
            <person name="Bleich R.M."/>
            <person name="Grubbs K.J."/>
            <person name="Santa Maria K.C."/>
            <person name="Allen S.E."/>
            <person name="Farag S."/>
            <person name="Shank E.A."/>
            <person name="Bowers A."/>
        </authorList>
    </citation>
    <scope>NUCLEOTIDE SEQUENCE [LARGE SCALE GENOMIC DNA]</scope>
    <source>
        <strain evidence="1 2">AFS032503</strain>
    </source>
</reference>
<accession>A0ABD6TKD7</accession>
<comment type="caution">
    <text evidence="1">The sequence shown here is derived from an EMBL/GenBank/DDBJ whole genome shotgun (WGS) entry which is preliminary data.</text>
</comment>
<dbReference type="RefSeq" id="WP_098149714.1">
    <property type="nucleotide sequence ID" value="NZ_NUBB01000012.1"/>
</dbReference>
<name>A0ABD6TKD7_9BACI</name>
<sequence length="284" mass="32698">MIYRKDANFPYPVLTNLSMSYRSSEFKLDIELEENTETYRFEITPDITSPFLSSLVEIGKAVLILIVQSKDNKFYVLEPGQSYIEIPKSRISLSKRTSLQLHLQSTEEISFCDNHDLDEFYTSFKDEIIVPQHSILGFSNIVLFDGSDRNPLTLFEKKLDEHLSSDIKIELGPETIIIHYRDADLQFATLPQNQSLNNTYVYMGLRTALQQFIQKYAEEDEDSVELRNMVSIPEGLDFKLYQLMSKKMVEELSIDNVDEVIYQISDRIIEKFTSAVKGLAANGS</sequence>
<protein>
    <submittedName>
        <fullName evidence="1">Uncharacterized protein</fullName>
    </submittedName>
</protein>